<protein>
    <recommendedName>
        <fullName evidence="3">Legume lectin domain-containing protein</fullName>
    </recommendedName>
</protein>
<accession>A0A822YJ20</accession>
<dbReference type="Pfam" id="PF00139">
    <property type="entry name" value="Lectin_legB"/>
    <property type="match status" value="1"/>
</dbReference>
<dbReference type="InterPro" id="IPR001220">
    <property type="entry name" value="Legume_lectin_dom"/>
</dbReference>
<gene>
    <name evidence="4" type="ORF">HUJ06_004834</name>
</gene>
<dbReference type="Proteomes" id="UP000607653">
    <property type="component" value="Unassembled WGS sequence"/>
</dbReference>
<comment type="similarity">
    <text evidence="1">Belongs to the leguminous lectin family.</text>
</comment>
<dbReference type="EMBL" id="DUZY01000004">
    <property type="protein sequence ID" value="DAD34194.1"/>
    <property type="molecule type" value="Genomic_DNA"/>
</dbReference>
<reference evidence="4 5" key="1">
    <citation type="journal article" date="2020" name="Mol. Biol. Evol.">
        <title>Distinct Expression and Methylation Patterns for Genes with Different Fates following a Single Whole-Genome Duplication in Flowering Plants.</title>
        <authorList>
            <person name="Shi T."/>
            <person name="Rahmani R.S."/>
            <person name="Gugger P.F."/>
            <person name="Wang M."/>
            <person name="Li H."/>
            <person name="Zhang Y."/>
            <person name="Li Z."/>
            <person name="Wang Q."/>
            <person name="Van de Peer Y."/>
            <person name="Marchal K."/>
            <person name="Chen J."/>
        </authorList>
    </citation>
    <scope>NUCLEOTIDE SEQUENCE [LARGE SCALE GENOMIC DNA]</scope>
    <source>
        <tissue evidence="4">Leaf</tissue>
    </source>
</reference>
<evidence type="ECO:0000313" key="5">
    <source>
        <dbReference type="Proteomes" id="UP000607653"/>
    </source>
</evidence>
<evidence type="ECO:0000313" key="4">
    <source>
        <dbReference type="EMBL" id="DAD34194.1"/>
    </source>
</evidence>
<keyword evidence="2" id="KW-0430">Lectin</keyword>
<evidence type="ECO:0000256" key="2">
    <source>
        <dbReference type="ARBA" id="ARBA00022734"/>
    </source>
</evidence>
<evidence type="ECO:0000256" key="1">
    <source>
        <dbReference type="ARBA" id="ARBA00007606"/>
    </source>
</evidence>
<dbReference type="PANTHER" id="PTHR32401">
    <property type="entry name" value="CONCANAVALIN A-LIKE LECTIN FAMILY PROTEIN"/>
    <property type="match status" value="1"/>
</dbReference>
<comment type="caution">
    <text evidence="4">The sequence shown here is derived from an EMBL/GenBank/DDBJ whole genome shotgun (WGS) entry which is preliminary data.</text>
</comment>
<dbReference type="InterPro" id="IPR050258">
    <property type="entry name" value="Leguminous_Lectin"/>
</dbReference>
<dbReference type="AlphaFoldDB" id="A0A822YJ20"/>
<name>A0A822YJ20_NELNU</name>
<dbReference type="GO" id="GO:0030246">
    <property type="term" value="F:carbohydrate binding"/>
    <property type="evidence" value="ECO:0007669"/>
    <property type="project" value="UniProtKB-KW"/>
</dbReference>
<dbReference type="InterPro" id="IPR013320">
    <property type="entry name" value="ConA-like_dom_sf"/>
</dbReference>
<proteinExistence type="inferred from homology"/>
<organism evidence="4 5">
    <name type="scientific">Nelumbo nucifera</name>
    <name type="common">Sacred lotus</name>
    <dbReference type="NCBI Taxonomy" id="4432"/>
    <lineage>
        <taxon>Eukaryota</taxon>
        <taxon>Viridiplantae</taxon>
        <taxon>Streptophyta</taxon>
        <taxon>Embryophyta</taxon>
        <taxon>Tracheophyta</taxon>
        <taxon>Spermatophyta</taxon>
        <taxon>Magnoliopsida</taxon>
        <taxon>Proteales</taxon>
        <taxon>Nelumbonaceae</taxon>
        <taxon>Nelumbo</taxon>
    </lineage>
</organism>
<feature type="domain" description="Legume lectin" evidence="3">
    <location>
        <begin position="21"/>
        <end position="142"/>
    </location>
</feature>
<keyword evidence="5" id="KW-1185">Reference proteome</keyword>
<dbReference type="SUPFAM" id="SSF49899">
    <property type="entry name" value="Concanavalin A-like lectins/glucanases"/>
    <property type="match status" value="1"/>
</dbReference>
<sequence length="142" mass="15325">MVPQLTTVSGHGITLAFSPFMGFPGAVANFSNHVFAVELDTILSPEFADINDNHVGIDMNNLNKEGINKSLHLISGDPMQVWIEYDGAEEQLNATLALLCYPKPEIPLLSISLDLSSVFMDSMYMGFSSSTGAIASSHYILG</sequence>
<dbReference type="PANTHER" id="PTHR32401:SF50">
    <property type="entry name" value="OS07G0133000 PROTEIN"/>
    <property type="match status" value="1"/>
</dbReference>
<dbReference type="Gene3D" id="2.60.120.200">
    <property type="match status" value="1"/>
</dbReference>
<evidence type="ECO:0000259" key="3">
    <source>
        <dbReference type="Pfam" id="PF00139"/>
    </source>
</evidence>